<reference evidence="2" key="1">
    <citation type="journal article" date="2018" name="Sci. Rep.">
        <title>Characterisation of pathogen-specific regions and novel effector candidates in Fusarium oxysporum f. sp. cepae.</title>
        <authorList>
            <person name="Armitage A.D."/>
            <person name="Taylor A."/>
            <person name="Sobczyk M.K."/>
            <person name="Baxter L."/>
            <person name="Greenfield B.P."/>
            <person name="Bates H.J."/>
            <person name="Wilson F."/>
            <person name="Jackson A.C."/>
            <person name="Ott S."/>
            <person name="Harrison R.J."/>
            <person name="Clarkson J.P."/>
        </authorList>
    </citation>
    <scope>NUCLEOTIDE SEQUENCE [LARGE SCALE GENOMIC DNA]</scope>
    <source>
        <strain evidence="2">FoC_Fus2</strain>
    </source>
</reference>
<comment type="caution">
    <text evidence="2">The sequence shown here is derived from an EMBL/GenBank/DDBJ whole genome shotgun (WGS) entry which is preliminary data.</text>
</comment>
<name>A0A3L6NXC4_FUSOX</name>
<proteinExistence type="predicted"/>
<protein>
    <submittedName>
        <fullName evidence="2">Uncharacterized protein</fullName>
    </submittedName>
</protein>
<feature type="compositionally biased region" description="Polar residues" evidence="1">
    <location>
        <begin position="574"/>
        <end position="589"/>
    </location>
</feature>
<evidence type="ECO:0000256" key="1">
    <source>
        <dbReference type="SAM" id="MobiDB-lite"/>
    </source>
</evidence>
<feature type="compositionally biased region" description="Basic and acidic residues" evidence="1">
    <location>
        <begin position="592"/>
        <end position="601"/>
    </location>
</feature>
<dbReference type="InterPro" id="IPR027796">
    <property type="entry name" value="OTT_1508_deam-like"/>
</dbReference>
<accession>A0A3L6NXC4</accession>
<dbReference type="Pfam" id="PF14441">
    <property type="entry name" value="OTT_1508_deam"/>
    <property type="match status" value="1"/>
</dbReference>
<organism evidence="2">
    <name type="scientific">Fusarium oxysporum f. sp. cepae</name>
    <dbReference type="NCBI Taxonomy" id="396571"/>
    <lineage>
        <taxon>Eukaryota</taxon>
        <taxon>Fungi</taxon>
        <taxon>Dikarya</taxon>
        <taxon>Ascomycota</taxon>
        <taxon>Pezizomycotina</taxon>
        <taxon>Sordariomycetes</taxon>
        <taxon>Hypocreomycetidae</taxon>
        <taxon>Hypocreales</taxon>
        <taxon>Nectriaceae</taxon>
        <taxon>Fusarium</taxon>
        <taxon>Fusarium oxysporum species complex</taxon>
    </lineage>
</organism>
<gene>
    <name evidence="2" type="ORF">BFJ65_g5793</name>
</gene>
<feature type="region of interest" description="Disordered" evidence="1">
    <location>
        <begin position="558"/>
        <end position="610"/>
    </location>
</feature>
<dbReference type="AlphaFoldDB" id="A0A3L6NXC4"/>
<evidence type="ECO:0000313" key="2">
    <source>
        <dbReference type="EMBL" id="RKK23218.1"/>
    </source>
</evidence>
<dbReference type="Proteomes" id="UP000270866">
    <property type="component" value="Chromosome 5"/>
</dbReference>
<sequence length="702" mass="79316">MPVTNTEIECARNIALLYYLGRIGCKPQKNSIQDCEPIRKADINRALSLQDEKLLTSTLAFLSSIRDDAMSVTAVCVEEKKSSVVVMVAANAKDSHNSSSYLDAVKEGFDKIFRSLNRETPVSSESLHCRIISIVISMCRSRIMSRARFIRRGQRQGFDTILKKVKKEMARFTMNDDKREYMRLSQVLISRIDAFQIKLAQGPSNTSALDKKLELIINTFADISRISSLSTILLEDIGPRMEPDLCSGLLNTIHKLAHYKTCAWTLVKLSRRYSILGRTSTIAVRLDDTAFGKPPAETVGFKLEEHLKKLKKEYNTNWDLDNFGQRLATNTKKFWEDFLRVTNEPKIHAEIQLMWHLERHPSSKPPRVLASNKDACFLCNAFISFHGKYMIPKTHGRIYPGWRLPSTGLNETRRLFVRELERIAVERLNVVNQQGFEKNIDPLESTISLVATSTASLNRSRETKDMQPAMTLTNTGINNEVLDTIDEKRPAICLLPPTKPGQSKAGVKTKTKSLDVESTEVSLIPRNSPISSQETMVLTQKPANETEKIKEQAPISVGEPNDIASEETEYEPNKITSPETYQTRQSSNYFPEPKRSDHKSSDSPTAWEQVKKDSTKRIRLNSFNLYIEYTSSDPNTSKVLKIKTKRLSVEEAETATDGSDHVYDLDSLSTLGCDLGNCQQVKMKVKGEVYIVDLGAFVCHDE</sequence>
<dbReference type="EMBL" id="MRCU01000003">
    <property type="protein sequence ID" value="RKK23218.1"/>
    <property type="molecule type" value="Genomic_DNA"/>
</dbReference>